<dbReference type="InterPro" id="IPR029068">
    <property type="entry name" value="Glyas_Bleomycin-R_OHBP_Dase"/>
</dbReference>
<feature type="domain" description="Glyoxalase/fosfomycin resistance/dioxygenase" evidence="1">
    <location>
        <begin position="10"/>
        <end position="135"/>
    </location>
</feature>
<comment type="caution">
    <text evidence="2">The sequence shown here is derived from an EMBL/GenBank/DDBJ whole genome shotgun (WGS) entry which is preliminary data.</text>
</comment>
<protein>
    <submittedName>
        <fullName evidence="2">VOC family protein</fullName>
    </submittedName>
</protein>
<organism evidence="2 3">
    <name type="scientific">Corynebacterium xerosis</name>
    <dbReference type="NCBI Taxonomy" id="1725"/>
    <lineage>
        <taxon>Bacteria</taxon>
        <taxon>Bacillati</taxon>
        <taxon>Actinomycetota</taxon>
        <taxon>Actinomycetes</taxon>
        <taxon>Mycobacteriales</taxon>
        <taxon>Corynebacteriaceae</taxon>
        <taxon>Corynebacterium</taxon>
    </lineage>
</organism>
<gene>
    <name evidence="2" type="ORF">CJ204_04370</name>
</gene>
<dbReference type="Pfam" id="PF00903">
    <property type="entry name" value="Glyoxalase"/>
    <property type="match status" value="1"/>
</dbReference>
<dbReference type="PANTHER" id="PTHR33990">
    <property type="entry name" value="PROTEIN YJDN-RELATED"/>
    <property type="match status" value="1"/>
</dbReference>
<dbReference type="Gene3D" id="3.10.180.10">
    <property type="entry name" value="2,3-Dihydroxybiphenyl 1,2-Dioxygenase, domain 1"/>
    <property type="match status" value="1"/>
</dbReference>
<dbReference type="SUPFAM" id="SSF54593">
    <property type="entry name" value="Glyoxalase/Bleomycin resistance protein/Dihydroxybiphenyl dioxygenase"/>
    <property type="match status" value="1"/>
</dbReference>
<name>A0A2N6T0A6_9CORY</name>
<sequence>MMANLSTYIAFPGNAAEAFAHYHEVFGGDLNLMKYGDNEPMEGMPFEPDPNLVAHAKLDLPGGTITGGDGMPGEEYVVQGSIYSLLYEFDDVDEARAKIDALVAAGGTVNMPFEQAPWGAYYGQVFDKFGVMWAFDVEAPRE</sequence>
<proteinExistence type="predicted"/>
<dbReference type="CDD" id="cd06588">
    <property type="entry name" value="PhnB_like"/>
    <property type="match status" value="1"/>
</dbReference>
<dbReference type="PANTHER" id="PTHR33990:SF1">
    <property type="entry name" value="PROTEIN YJDN"/>
    <property type="match status" value="1"/>
</dbReference>
<dbReference type="InterPro" id="IPR004360">
    <property type="entry name" value="Glyas_Fos-R_dOase_dom"/>
</dbReference>
<dbReference type="STRING" id="1725.WU86_02190"/>
<evidence type="ECO:0000259" key="1">
    <source>
        <dbReference type="Pfam" id="PF00903"/>
    </source>
</evidence>
<accession>A0A2N6T0A6</accession>
<dbReference type="EMBL" id="PNHF01000007">
    <property type="protein sequence ID" value="PMC62732.1"/>
    <property type="molecule type" value="Genomic_DNA"/>
</dbReference>
<evidence type="ECO:0000313" key="2">
    <source>
        <dbReference type="EMBL" id="PMC62732.1"/>
    </source>
</evidence>
<reference evidence="2 3" key="1">
    <citation type="submission" date="2017-09" db="EMBL/GenBank/DDBJ databases">
        <title>Bacterial strain isolated from the female urinary microbiota.</title>
        <authorList>
            <person name="Thomas-White K."/>
            <person name="Kumar N."/>
            <person name="Forster S."/>
            <person name="Putonti C."/>
            <person name="Lawley T."/>
            <person name="Wolfe A.J."/>
        </authorList>
    </citation>
    <scope>NUCLEOTIDE SEQUENCE [LARGE SCALE GENOMIC DNA]</scope>
    <source>
        <strain evidence="2 3">UMB0908</strain>
    </source>
</reference>
<dbReference type="InterPro" id="IPR028973">
    <property type="entry name" value="PhnB-like"/>
</dbReference>
<evidence type="ECO:0000313" key="3">
    <source>
        <dbReference type="Proteomes" id="UP000235363"/>
    </source>
</evidence>
<dbReference type="Proteomes" id="UP000235363">
    <property type="component" value="Unassembled WGS sequence"/>
</dbReference>
<dbReference type="AlphaFoldDB" id="A0A2N6T0A6"/>
<dbReference type="RefSeq" id="WP_102212396.1">
    <property type="nucleotide sequence ID" value="NZ_PNHF01000007.1"/>
</dbReference>